<proteinExistence type="inferred from homology"/>
<dbReference type="Pfam" id="PF02502">
    <property type="entry name" value="LacAB_rpiB"/>
    <property type="match status" value="1"/>
</dbReference>
<evidence type="ECO:0000313" key="4">
    <source>
        <dbReference type="Proteomes" id="UP001243364"/>
    </source>
</evidence>
<evidence type="ECO:0000256" key="2">
    <source>
        <dbReference type="SAM" id="MobiDB-lite"/>
    </source>
</evidence>
<organism evidence="3 4">
    <name type="scientific">Streptomyces achromogenes</name>
    <dbReference type="NCBI Taxonomy" id="67255"/>
    <lineage>
        <taxon>Bacteria</taxon>
        <taxon>Bacillati</taxon>
        <taxon>Actinomycetota</taxon>
        <taxon>Actinomycetes</taxon>
        <taxon>Kitasatosporales</taxon>
        <taxon>Streptomycetaceae</taxon>
        <taxon>Streptomyces</taxon>
    </lineage>
</organism>
<gene>
    <name evidence="3" type="ORF">QFZ56_000700</name>
</gene>
<reference evidence="3 4" key="1">
    <citation type="submission" date="2023-07" db="EMBL/GenBank/DDBJ databases">
        <title>Comparative genomics of wheat-associated soil bacteria to identify genetic determinants of phenazine resistance.</title>
        <authorList>
            <person name="Mouncey N."/>
        </authorList>
    </citation>
    <scope>NUCLEOTIDE SEQUENCE [LARGE SCALE GENOMIC DNA]</scope>
    <source>
        <strain evidence="3 4">W4I19-2</strain>
    </source>
</reference>
<protein>
    <submittedName>
        <fullName evidence="3">RpiB/LacA/LacB family sugar-phosphate isomerase</fullName>
    </submittedName>
</protein>
<name>A0ABU0PTL1_STRAH</name>
<dbReference type="Proteomes" id="UP001243364">
    <property type="component" value="Unassembled WGS sequence"/>
</dbReference>
<comment type="similarity">
    <text evidence="1">Belongs to the LacAB/RpiB family.</text>
</comment>
<dbReference type="EMBL" id="JAUSYA010000001">
    <property type="protein sequence ID" value="MDQ0681737.1"/>
    <property type="molecule type" value="Genomic_DNA"/>
</dbReference>
<dbReference type="InterPro" id="IPR003500">
    <property type="entry name" value="RpiB_LacA_LacB"/>
</dbReference>
<dbReference type="PANTHER" id="PTHR30345:SF2">
    <property type="entry name" value="SUGAR-PHOSPHATE ISOMERASE, RPIB_LACA_LACB FAMILY"/>
    <property type="match status" value="1"/>
</dbReference>
<feature type="compositionally biased region" description="Gly residues" evidence="2">
    <location>
        <begin position="181"/>
        <end position="190"/>
    </location>
</feature>
<evidence type="ECO:0000256" key="1">
    <source>
        <dbReference type="ARBA" id="ARBA00008754"/>
    </source>
</evidence>
<comment type="caution">
    <text evidence="3">The sequence shown here is derived from an EMBL/GenBank/DDBJ whole genome shotgun (WGS) entry which is preliminary data.</text>
</comment>
<keyword evidence="4" id="KW-1185">Reference proteome</keyword>
<dbReference type="SUPFAM" id="SSF89623">
    <property type="entry name" value="Ribose/Galactose isomerase RpiB/AlsB"/>
    <property type="match status" value="1"/>
</dbReference>
<accession>A0ABU0PTL1</accession>
<dbReference type="GO" id="GO:0016853">
    <property type="term" value="F:isomerase activity"/>
    <property type="evidence" value="ECO:0007669"/>
    <property type="project" value="UniProtKB-KW"/>
</dbReference>
<evidence type="ECO:0000313" key="3">
    <source>
        <dbReference type="EMBL" id="MDQ0681737.1"/>
    </source>
</evidence>
<feature type="region of interest" description="Disordered" evidence="2">
    <location>
        <begin position="165"/>
        <end position="190"/>
    </location>
</feature>
<sequence>MRISVSSDMDEPVARALVAELRGRGHDVVPHGALRSGDDPRWAACSAAAARDVADGTSEQAVVCCWTGTGASIAANKVAGVRAALCTDAGTAEGARRWNDANVLALSLRLTSEPLLKEILDAWFAAEAGQDAEDRQNLAHLAALDGAGASDAARASGVSGAARAAGVPGASRGPVPAPDGFGLGGADSGL</sequence>
<dbReference type="PANTHER" id="PTHR30345">
    <property type="entry name" value="RIBOSE-5-PHOSPHATE ISOMERASE B"/>
    <property type="match status" value="1"/>
</dbReference>
<dbReference type="InterPro" id="IPR036569">
    <property type="entry name" value="RpiB_LacA_LacB_sf"/>
</dbReference>
<keyword evidence="3" id="KW-0413">Isomerase</keyword>
<dbReference type="Gene3D" id="3.40.1400.10">
    <property type="entry name" value="Sugar-phosphate isomerase, RpiB/LacA/LacB"/>
    <property type="match status" value="1"/>
</dbReference>
<feature type="compositionally biased region" description="Low complexity" evidence="2">
    <location>
        <begin position="165"/>
        <end position="174"/>
    </location>
</feature>